<sequence>MNTIKRRRDWASVNLNLGIVGLLGIAMLVIAAFHPLPRSLVIAATVCLVVSLPVMFFTRKTDEYTLSLWSTATNAAFATIIAWLVAAPGIEGFIDGLFGIENGQDFPERGAAAASLFAFFVVFNIKRLTGAF</sequence>
<keyword evidence="3" id="KW-1185">Reference proteome</keyword>
<feature type="transmembrane region" description="Helical" evidence="1">
    <location>
        <begin position="12"/>
        <end position="33"/>
    </location>
</feature>
<organism evidence="2 3">
    <name type="scientific">Aurantiacibacter luteus</name>
    <dbReference type="NCBI Taxonomy" id="1581420"/>
    <lineage>
        <taxon>Bacteria</taxon>
        <taxon>Pseudomonadati</taxon>
        <taxon>Pseudomonadota</taxon>
        <taxon>Alphaproteobacteria</taxon>
        <taxon>Sphingomonadales</taxon>
        <taxon>Erythrobacteraceae</taxon>
        <taxon>Aurantiacibacter</taxon>
    </lineage>
</organism>
<dbReference type="Proteomes" id="UP000053464">
    <property type="component" value="Unassembled WGS sequence"/>
</dbReference>
<accession>A0A0G9N1T9</accession>
<keyword evidence="1" id="KW-1133">Transmembrane helix</keyword>
<evidence type="ECO:0000313" key="2">
    <source>
        <dbReference type="EMBL" id="KLE35508.1"/>
    </source>
</evidence>
<feature type="transmembrane region" description="Helical" evidence="1">
    <location>
        <begin position="39"/>
        <end position="57"/>
    </location>
</feature>
<protein>
    <submittedName>
        <fullName evidence="2">Uncharacterized protein</fullName>
    </submittedName>
</protein>
<evidence type="ECO:0000256" key="1">
    <source>
        <dbReference type="SAM" id="Phobius"/>
    </source>
</evidence>
<comment type="caution">
    <text evidence="2">The sequence shown here is derived from an EMBL/GenBank/DDBJ whole genome shotgun (WGS) entry which is preliminary data.</text>
</comment>
<proteinExistence type="predicted"/>
<dbReference type="EMBL" id="LBHB01000001">
    <property type="protein sequence ID" value="KLE35508.1"/>
    <property type="molecule type" value="Genomic_DNA"/>
</dbReference>
<gene>
    <name evidence="2" type="ORF">AAW00_03525</name>
</gene>
<keyword evidence="1" id="KW-0812">Transmembrane</keyword>
<dbReference type="PATRIC" id="fig|1581420.6.peg.714"/>
<feature type="transmembrane region" description="Helical" evidence="1">
    <location>
        <begin position="106"/>
        <end position="125"/>
    </location>
</feature>
<dbReference type="AlphaFoldDB" id="A0A0G9N1T9"/>
<evidence type="ECO:0000313" key="3">
    <source>
        <dbReference type="Proteomes" id="UP000053464"/>
    </source>
</evidence>
<name>A0A0G9N1T9_9SPHN</name>
<dbReference type="RefSeq" id="WP_047002910.1">
    <property type="nucleotide sequence ID" value="NZ_LBHB01000001.1"/>
</dbReference>
<reference evidence="2 3" key="1">
    <citation type="submission" date="2015-04" db="EMBL/GenBank/DDBJ databases">
        <title>The draft genome sequence of Erythrobacter luteus KA37.</title>
        <authorList>
            <person name="Zhuang L."/>
            <person name="Liu Y."/>
            <person name="Shao Z."/>
        </authorList>
    </citation>
    <scope>NUCLEOTIDE SEQUENCE [LARGE SCALE GENOMIC DNA]</scope>
    <source>
        <strain evidence="2 3">KA37</strain>
    </source>
</reference>
<keyword evidence="1" id="KW-0472">Membrane</keyword>
<dbReference type="OrthoDB" id="7429125at2"/>
<feature type="transmembrane region" description="Helical" evidence="1">
    <location>
        <begin position="64"/>
        <end position="86"/>
    </location>
</feature>
<dbReference type="STRING" id="1581420.AAW00_03525"/>